<protein>
    <submittedName>
        <fullName evidence="1">Uncharacterized protein</fullName>
    </submittedName>
</protein>
<organism evidence="1 2">
    <name type="scientific">uncultured phage cr13_1</name>
    <dbReference type="NCBI Taxonomy" id="2986396"/>
    <lineage>
        <taxon>Viruses</taxon>
        <taxon>Duplodnaviria</taxon>
        <taxon>Heunggongvirae</taxon>
        <taxon>Uroviricota</taxon>
        <taxon>Caudoviricetes</taxon>
        <taxon>Crassvirales</taxon>
        <taxon>Crevaviridae</taxon>
        <taxon>Doltivirinae</taxon>
        <taxon>Kingevirus</taxon>
        <taxon>Kingevirus communis</taxon>
    </lineage>
</organism>
<keyword evidence="2" id="KW-1185">Reference proteome</keyword>
<name>A0AAE7V3D6_9CAUD</name>
<dbReference type="EMBL" id="MZ130490">
    <property type="protein sequence ID" value="QWM90520.1"/>
    <property type="molecule type" value="Genomic_DNA"/>
</dbReference>
<dbReference type="GeneID" id="75690908"/>
<reference evidence="1 2" key="1">
    <citation type="submission" date="2021-04" db="EMBL/GenBank/DDBJ databases">
        <authorList>
            <person name="Shkoporov A.N."/>
            <person name="Stockdale S.R."/>
            <person name="Guerin E."/>
            <person name="Ross R.P."/>
            <person name="Hill C."/>
        </authorList>
    </citation>
    <scope>NUCLEOTIDE SEQUENCE [LARGE SCALE GENOMIC DNA]</scope>
    <source>
        <strain evidence="2">cr13_1</strain>
    </source>
</reference>
<dbReference type="KEGG" id="vg:75690908"/>
<proteinExistence type="predicted"/>
<evidence type="ECO:0000313" key="1">
    <source>
        <dbReference type="EMBL" id="QWM90520.1"/>
    </source>
</evidence>
<dbReference type="Proteomes" id="UP000827409">
    <property type="component" value="Segment"/>
</dbReference>
<sequence length="81" mass="9418">MNESRSESEKKTLKELLIEINNRHGMTDGNSYVAREMVRIYNKLFKRSIILAVKKEAALRVLHGQEGRQNVFANFPEEIIN</sequence>
<accession>A0AAE7V3D6</accession>
<gene>
    <name evidence="1" type="primary">gp_26657</name>
</gene>
<dbReference type="RefSeq" id="YP_010360092.1">
    <property type="nucleotide sequence ID" value="NC_062780.1"/>
</dbReference>
<evidence type="ECO:0000313" key="2">
    <source>
        <dbReference type="Proteomes" id="UP000827409"/>
    </source>
</evidence>